<dbReference type="KEGG" id="nak:EH165_06305"/>
<keyword evidence="6 7" id="KW-0511">Multifunctional enzyme</keyword>
<feature type="region of interest" description="Uridylyltransferase" evidence="7">
    <location>
        <begin position="1"/>
        <end position="310"/>
    </location>
</feature>
<keyword evidence="11" id="KW-1185">Reference proteome</keyword>
<dbReference type="HAMAP" id="MF_00277">
    <property type="entry name" value="PII_uridylyl_transf"/>
    <property type="match status" value="1"/>
</dbReference>
<dbReference type="InterPro" id="IPR003607">
    <property type="entry name" value="HD/PDEase_dom"/>
</dbReference>
<dbReference type="EC" id="2.7.7.59" evidence="7"/>
<dbReference type="SMART" id="SM00471">
    <property type="entry name" value="HDc"/>
    <property type="match status" value="1"/>
</dbReference>
<dbReference type="Gene3D" id="1.10.3090.10">
    <property type="entry name" value="cca-adding enzyme, domain 2"/>
    <property type="match status" value="1"/>
</dbReference>
<evidence type="ECO:0000313" key="11">
    <source>
        <dbReference type="Proteomes" id="UP000268084"/>
    </source>
</evidence>
<sequence>MDLAVGSGYADLRAQLLGRTGVSGPARRRALARLTDCWLAEVATAAGVTVGGVALVAVGGYGRGELSPFSDLDLVLLHSTETPESYAHLLAERLWYPIWDSRVKLDHAVRSVGGARQIAQTDLPAMLGMLDIRHIAGDPELASALRRRVLADWRAEARNRLPLLEKMCRDRWERSGNLAFATEPNLKESRGGLRDLVVMRAVAASWLADCPHHGLEEARSDLLDIRDALHLSARRGTDRLSSEDHDAVAAALNYGDRDALRTRVASIGRSVGIAADMTWHQVHRVITNHEMPGQVREVAGRFVRNIPRLPLADGVVDQGGEAVLAKNANPAGDSGLPLRAAAAAAQAGVPIASATVSRLARLCPPLPTPWPAPALAAFLSLLGSGESMIPVWESLDQAGVISALLPGWERLRSQPQWDPIHLFTVDRHLMETAVQASKLVRRVSRPDLLLLAAIFHDIGKGTGADHSISGAEMVPAWLQRLGLSPADTETVRIVVLHHLLLSATASRRDPADPATAAAITAVIPDLSTLELLHALSEADARAANPKLWTRWKAAQMAAVVAATGAAFQHPPPRGWRAVGAAASGWSPQDLTEQERSLLDIARGGSLGVGVEVESGGLQVMVTARDRAGLFAATAGALTLNRLSISSASLRVIDGVALLVWHAQPQFGDAPMATTLRSDLINALDGGIDVAVALRKRDLAAAPRVAVAEPVVMVVPEASTRATVLQLRAHDMPGLLYRVTALLTGSGAVITSALIDTHGSEVVDVFYLVDGEGRALAPHQANALAALVHSALTAPRR</sequence>
<evidence type="ECO:0000259" key="9">
    <source>
        <dbReference type="PROSITE" id="PS51831"/>
    </source>
</evidence>
<organism evidence="10 11">
    <name type="scientific">Nakamurella antarctica</name>
    <dbReference type="NCBI Taxonomy" id="1902245"/>
    <lineage>
        <taxon>Bacteria</taxon>
        <taxon>Bacillati</taxon>
        <taxon>Actinomycetota</taxon>
        <taxon>Actinomycetes</taxon>
        <taxon>Nakamurellales</taxon>
        <taxon>Nakamurellaceae</taxon>
        <taxon>Nakamurella</taxon>
    </lineage>
</organism>
<dbReference type="GO" id="GO:0008773">
    <property type="term" value="F:[protein-PII] uridylyltransferase activity"/>
    <property type="evidence" value="ECO:0007669"/>
    <property type="project" value="UniProtKB-UniRule"/>
</dbReference>
<comment type="similarity">
    <text evidence="7">Belongs to the GlnD family.</text>
</comment>
<evidence type="ECO:0000259" key="8">
    <source>
        <dbReference type="PROSITE" id="PS51671"/>
    </source>
</evidence>
<dbReference type="EMBL" id="CP034170">
    <property type="protein sequence ID" value="AZI57819.1"/>
    <property type="molecule type" value="Genomic_DNA"/>
</dbReference>
<accession>A0A3G8ZKH3</accession>
<comment type="activity regulation">
    <text evidence="7">Uridylyltransferase (UTase) activity is inhibited by glutamine, while glutamine activates uridylyl-removing (UR) activity.</text>
</comment>
<proteinExistence type="inferred from homology"/>
<comment type="cofactor">
    <cofactor evidence="7">
        <name>Mg(2+)</name>
        <dbReference type="ChEBI" id="CHEBI:18420"/>
    </cofactor>
</comment>
<keyword evidence="2 7" id="KW-0548">Nucleotidyltransferase</keyword>
<dbReference type="InterPro" id="IPR006674">
    <property type="entry name" value="HD_domain"/>
</dbReference>
<dbReference type="NCBIfam" id="NF002895">
    <property type="entry name" value="PRK03381.1"/>
    <property type="match status" value="1"/>
</dbReference>
<dbReference type="PROSITE" id="PS51831">
    <property type="entry name" value="HD"/>
    <property type="match status" value="1"/>
</dbReference>
<comment type="function">
    <text evidence="7">Modifies, by uridylylation and deuridylylation, the PII regulatory proteins (GlnB and homologs), in response to the nitrogen status of the cell that GlnD senses through the glutamine level. Under low glutamine levels, catalyzes the conversion of the PII proteins and UTP to PII-UMP and PPi, while under higher glutamine levels, GlnD hydrolyzes PII-UMP to PII and UMP (deuridylylation). Thus, controls uridylylation state and activity of the PII proteins, and plays an important role in the regulation of nitrogen metabolism.</text>
</comment>
<dbReference type="SUPFAM" id="SSF109604">
    <property type="entry name" value="HD-domain/PDEase-like"/>
    <property type="match status" value="1"/>
</dbReference>
<dbReference type="Pfam" id="PF08335">
    <property type="entry name" value="GlnD_UR_UTase"/>
    <property type="match status" value="1"/>
</dbReference>
<evidence type="ECO:0000256" key="6">
    <source>
        <dbReference type="ARBA" id="ARBA00023268"/>
    </source>
</evidence>
<keyword evidence="4 7" id="KW-0378">Hydrolase</keyword>
<evidence type="ECO:0000256" key="1">
    <source>
        <dbReference type="ARBA" id="ARBA00022679"/>
    </source>
</evidence>
<dbReference type="Proteomes" id="UP000268084">
    <property type="component" value="Chromosome"/>
</dbReference>
<dbReference type="PANTHER" id="PTHR47320:SF1">
    <property type="entry name" value="BIFUNCTIONAL URIDYLYLTRANSFERASE_URIDYLYL-REMOVING ENZYME"/>
    <property type="match status" value="1"/>
</dbReference>
<keyword evidence="3" id="KW-0677">Repeat</keyword>
<dbReference type="PROSITE" id="PS51671">
    <property type="entry name" value="ACT"/>
    <property type="match status" value="2"/>
</dbReference>
<dbReference type="InterPro" id="IPR002912">
    <property type="entry name" value="ACT_dom"/>
</dbReference>
<dbReference type="CDD" id="cd05401">
    <property type="entry name" value="NT_GlnE_GlnD_like"/>
    <property type="match status" value="1"/>
</dbReference>
<dbReference type="PANTHER" id="PTHR47320">
    <property type="entry name" value="BIFUNCTIONAL URIDYLYLTRANSFERASE/URIDYLYL-REMOVING ENZYME"/>
    <property type="match status" value="1"/>
</dbReference>
<feature type="domain" description="ACT" evidence="8">
    <location>
        <begin position="618"/>
        <end position="694"/>
    </location>
</feature>
<dbReference type="OrthoDB" id="9758038at2"/>
<dbReference type="InterPro" id="IPR043519">
    <property type="entry name" value="NT_sf"/>
</dbReference>
<keyword evidence="1 7" id="KW-0808">Transferase</keyword>
<dbReference type="InterPro" id="IPR045865">
    <property type="entry name" value="ACT-like_dom_sf"/>
</dbReference>
<feature type="domain" description="ACT" evidence="8">
    <location>
        <begin position="723"/>
        <end position="796"/>
    </location>
</feature>
<keyword evidence="5 7" id="KW-0460">Magnesium</keyword>
<dbReference type="SUPFAM" id="SSF55021">
    <property type="entry name" value="ACT-like"/>
    <property type="match status" value="2"/>
</dbReference>
<feature type="domain" description="HD" evidence="9">
    <location>
        <begin position="425"/>
        <end position="529"/>
    </location>
</feature>
<reference evidence="10 11" key="1">
    <citation type="submission" date="2018-11" db="EMBL/GenBank/DDBJ databases">
        <authorList>
            <person name="Da X."/>
        </authorList>
    </citation>
    <scope>NUCLEOTIDE SEQUENCE [LARGE SCALE GENOMIC DNA]</scope>
    <source>
        <strain evidence="10 11">S14-144</strain>
    </source>
</reference>
<dbReference type="CDD" id="cd04899">
    <property type="entry name" value="ACT_ACR-UUR-like_2"/>
    <property type="match status" value="1"/>
</dbReference>
<dbReference type="InterPro" id="IPR010043">
    <property type="entry name" value="UTase/UR"/>
</dbReference>
<evidence type="ECO:0000256" key="7">
    <source>
        <dbReference type="HAMAP-Rule" id="MF_00277"/>
    </source>
</evidence>
<evidence type="ECO:0000256" key="2">
    <source>
        <dbReference type="ARBA" id="ARBA00022695"/>
    </source>
</evidence>
<dbReference type="EC" id="3.1.4.-" evidence="7"/>
<dbReference type="GO" id="GO:0006808">
    <property type="term" value="P:regulation of nitrogen utilization"/>
    <property type="evidence" value="ECO:0007669"/>
    <property type="project" value="UniProtKB-UniRule"/>
</dbReference>
<evidence type="ECO:0000256" key="3">
    <source>
        <dbReference type="ARBA" id="ARBA00022737"/>
    </source>
</evidence>
<dbReference type="RefSeq" id="WP_124798576.1">
    <property type="nucleotide sequence ID" value="NZ_CP034170.1"/>
</dbReference>
<comment type="catalytic activity">
    <reaction evidence="7">
        <text>[protein-PII]-uridylyl-L-tyrosine + H2O = [protein-PII]-L-tyrosine + UMP + H(+)</text>
        <dbReference type="Rhea" id="RHEA:48600"/>
        <dbReference type="Rhea" id="RHEA-COMP:12147"/>
        <dbReference type="Rhea" id="RHEA-COMP:12148"/>
        <dbReference type="ChEBI" id="CHEBI:15377"/>
        <dbReference type="ChEBI" id="CHEBI:15378"/>
        <dbReference type="ChEBI" id="CHEBI:46858"/>
        <dbReference type="ChEBI" id="CHEBI:57865"/>
        <dbReference type="ChEBI" id="CHEBI:90602"/>
    </reaction>
</comment>
<comment type="caution">
    <text evidence="7">Lacks conserved residue(s) required for the propagation of feature annotation.</text>
</comment>
<evidence type="ECO:0000256" key="4">
    <source>
        <dbReference type="ARBA" id="ARBA00022801"/>
    </source>
</evidence>
<dbReference type="PIRSF" id="PIRSF006288">
    <property type="entry name" value="PII_uridyltransf"/>
    <property type="match status" value="1"/>
</dbReference>
<dbReference type="GO" id="GO:0008081">
    <property type="term" value="F:phosphoric diester hydrolase activity"/>
    <property type="evidence" value="ECO:0007669"/>
    <property type="project" value="UniProtKB-UniRule"/>
</dbReference>
<protein>
    <recommendedName>
        <fullName evidence="7">Bifunctional uridylyltransferase/uridylyl-removing enzyme</fullName>
        <shortName evidence="7">UTase/UR</shortName>
    </recommendedName>
    <alternativeName>
        <fullName evidence="7">Bifunctional [protein-PII] modification enzyme</fullName>
    </alternativeName>
    <alternativeName>
        <fullName evidence="7">Bifunctional nitrogen sensor protein</fullName>
    </alternativeName>
    <domain>
        <recommendedName>
            <fullName evidence="7">[Protein-PII] uridylyltransferase</fullName>
            <shortName evidence="7">PII uridylyltransferase</shortName>
            <shortName evidence="7">UTase</shortName>
            <ecNumber evidence="7">2.7.7.59</ecNumber>
        </recommendedName>
    </domain>
    <domain>
        <recommendedName>
            <fullName evidence="7">[Protein-PII]-UMP uridylyl-removing enzyme</fullName>
            <shortName evidence="7">UR</shortName>
            <ecNumber evidence="7">3.1.4.-</ecNumber>
        </recommendedName>
    </domain>
</protein>
<dbReference type="AlphaFoldDB" id="A0A3G8ZKH3"/>
<dbReference type="Pfam" id="PF01842">
    <property type="entry name" value="ACT"/>
    <property type="match status" value="1"/>
</dbReference>
<reference evidence="10 11" key="2">
    <citation type="submission" date="2018-12" db="EMBL/GenBank/DDBJ databases">
        <title>Nakamurella antarcticus sp. nov., isolated from Antarctica South Shetland Islands soil.</title>
        <authorList>
            <person name="Peng F."/>
        </authorList>
    </citation>
    <scope>NUCLEOTIDE SEQUENCE [LARGE SCALE GENOMIC DNA]</scope>
    <source>
        <strain evidence="10 11">S14-144</strain>
    </source>
</reference>
<name>A0A3G8ZKH3_9ACTN</name>
<evidence type="ECO:0000313" key="10">
    <source>
        <dbReference type="EMBL" id="AZI57819.1"/>
    </source>
</evidence>
<gene>
    <name evidence="7" type="primary">glnD</name>
    <name evidence="10" type="ORF">EH165_06305</name>
</gene>
<comment type="catalytic activity">
    <reaction evidence="7">
        <text>[protein-PII]-L-tyrosine + UTP = [protein-PII]-uridylyl-L-tyrosine + diphosphate</text>
        <dbReference type="Rhea" id="RHEA:13673"/>
        <dbReference type="Rhea" id="RHEA-COMP:12147"/>
        <dbReference type="Rhea" id="RHEA-COMP:12148"/>
        <dbReference type="ChEBI" id="CHEBI:33019"/>
        <dbReference type="ChEBI" id="CHEBI:46398"/>
        <dbReference type="ChEBI" id="CHEBI:46858"/>
        <dbReference type="ChEBI" id="CHEBI:90602"/>
        <dbReference type="EC" id="2.7.7.59"/>
    </reaction>
</comment>
<evidence type="ECO:0000256" key="5">
    <source>
        <dbReference type="ARBA" id="ARBA00022842"/>
    </source>
</evidence>
<comment type="domain">
    <text evidence="7">Has four distinct domains: an N-terminal nucleotidyltransferase (NT) domain responsible for UTase activity, a central HD domain that encodes UR activity, and two C-terminal ACT domains that seem to have a role in glutamine sensing.</text>
</comment>
<dbReference type="InterPro" id="IPR013546">
    <property type="entry name" value="PII_UdlTrfase/GS_AdlTrfase"/>
</dbReference>
<dbReference type="SUPFAM" id="SSF81301">
    <property type="entry name" value="Nucleotidyltransferase"/>
    <property type="match status" value="1"/>
</dbReference>
<dbReference type="Pfam" id="PF01966">
    <property type="entry name" value="HD"/>
    <property type="match status" value="1"/>
</dbReference>